<evidence type="ECO:0000259" key="15">
    <source>
        <dbReference type="PROSITE" id="PS50109"/>
    </source>
</evidence>
<keyword evidence="7 14" id="KW-0812">Transmembrane</keyword>
<evidence type="ECO:0000313" key="16">
    <source>
        <dbReference type="EMBL" id="SEH87726.1"/>
    </source>
</evidence>
<evidence type="ECO:0000256" key="14">
    <source>
        <dbReference type="SAM" id="Phobius"/>
    </source>
</evidence>
<dbReference type="SMART" id="SM00388">
    <property type="entry name" value="HisKA"/>
    <property type="match status" value="1"/>
</dbReference>
<dbReference type="Pfam" id="PF00512">
    <property type="entry name" value="HisKA"/>
    <property type="match status" value="1"/>
</dbReference>
<keyword evidence="17" id="KW-1185">Reference proteome</keyword>
<dbReference type="Gene3D" id="3.30.565.10">
    <property type="entry name" value="Histidine kinase-like ATPase, C-terminal domain"/>
    <property type="match status" value="1"/>
</dbReference>
<dbReference type="Proteomes" id="UP000199634">
    <property type="component" value="Unassembled WGS sequence"/>
</dbReference>
<evidence type="ECO:0000256" key="12">
    <source>
        <dbReference type="ARBA" id="ARBA00023012"/>
    </source>
</evidence>
<organism evidence="16 17">
    <name type="scientific">Paenimyroides marinum</name>
    <dbReference type="NCBI Taxonomy" id="1159016"/>
    <lineage>
        <taxon>Bacteria</taxon>
        <taxon>Pseudomonadati</taxon>
        <taxon>Bacteroidota</taxon>
        <taxon>Flavobacteriia</taxon>
        <taxon>Flavobacteriales</taxon>
        <taxon>Flavobacteriaceae</taxon>
        <taxon>Paenimyroides</taxon>
    </lineage>
</organism>
<dbReference type="InterPro" id="IPR003661">
    <property type="entry name" value="HisK_dim/P_dom"/>
</dbReference>
<evidence type="ECO:0000256" key="11">
    <source>
        <dbReference type="ARBA" id="ARBA00022989"/>
    </source>
</evidence>
<feature type="domain" description="Histidine kinase" evidence="15">
    <location>
        <begin position="220"/>
        <end position="421"/>
    </location>
</feature>
<dbReference type="InterPro" id="IPR036890">
    <property type="entry name" value="HATPase_C_sf"/>
</dbReference>
<dbReference type="InterPro" id="IPR036097">
    <property type="entry name" value="HisK_dim/P_sf"/>
</dbReference>
<dbReference type="PROSITE" id="PS50109">
    <property type="entry name" value="HIS_KIN"/>
    <property type="match status" value="1"/>
</dbReference>
<evidence type="ECO:0000256" key="10">
    <source>
        <dbReference type="ARBA" id="ARBA00022840"/>
    </source>
</evidence>
<name>A0A1H6LN33_9FLAO</name>
<evidence type="ECO:0000256" key="8">
    <source>
        <dbReference type="ARBA" id="ARBA00022741"/>
    </source>
</evidence>
<feature type="transmembrane region" description="Helical" evidence="14">
    <location>
        <begin position="130"/>
        <end position="153"/>
    </location>
</feature>
<keyword evidence="10" id="KW-0067">ATP-binding</keyword>
<evidence type="ECO:0000256" key="2">
    <source>
        <dbReference type="ARBA" id="ARBA00004651"/>
    </source>
</evidence>
<dbReference type="Pfam" id="PF02518">
    <property type="entry name" value="HATPase_c"/>
    <property type="match status" value="1"/>
</dbReference>
<keyword evidence="11 14" id="KW-1133">Transmembrane helix</keyword>
<comment type="catalytic activity">
    <reaction evidence="1">
        <text>ATP + protein L-histidine = ADP + protein N-phospho-L-histidine.</text>
        <dbReference type="EC" id="2.7.13.3"/>
    </reaction>
</comment>
<dbReference type="SUPFAM" id="SSF47384">
    <property type="entry name" value="Homodimeric domain of signal transducing histidine kinase"/>
    <property type="match status" value="1"/>
</dbReference>
<dbReference type="AlphaFoldDB" id="A0A1H6LN33"/>
<feature type="transmembrane region" description="Helical" evidence="14">
    <location>
        <begin position="7"/>
        <end position="30"/>
    </location>
</feature>
<dbReference type="GO" id="GO:0005524">
    <property type="term" value="F:ATP binding"/>
    <property type="evidence" value="ECO:0007669"/>
    <property type="project" value="UniProtKB-KW"/>
</dbReference>
<dbReference type="EC" id="2.7.13.3" evidence="3"/>
<evidence type="ECO:0000313" key="17">
    <source>
        <dbReference type="Proteomes" id="UP000199634"/>
    </source>
</evidence>
<keyword evidence="13 14" id="KW-0472">Membrane</keyword>
<gene>
    <name evidence="16" type="ORF">SAMN02927937_01896</name>
</gene>
<reference evidence="17" key="1">
    <citation type="submission" date="2016-10" db="EMBL/GenBank/DDBJ databases">
        <authorList>
            <person name="Varghese N."/>
            <person name="Submissions S."/>
        </authorList>
    </citation>
    <scope>NUCLEOTIDE SEQUENCE [LARGE SCALE GENOMIC DNA]</scope>
    <source>
        <strain evidence="17">CGMCC 1.10825</strain>
    </source>
</reference>
<dbReference type="SUPFAM" id="SSF55874">
    <property type="entry name" value="ATPase domain of HSP90 chaperone/DNA topoisomerase II/histidine kinase"/>
    <property type="match status" value="1"/>
</dbReference>
<sequence>MKLSSRITYYFIVIVFLSLAIGFSIFYISIERVTNRSVIRKMEHLNEYIIRQLKTQPIDSLEKKHPTVSISVLPEKFDTLVDEVIEEKEAVWNDELQSYGYNIKVIHYPFVDNVHYQITNEDYLIKIEKAYWLSVLMVVAWIFVFILITIIFFGEMVARNLYMPFYSLLAQMKGFDVRKGEQIQIMNTHTTELDELNQLFRQMADKSIQQYQLLKEFTENLSHELQTPLAHLKGKIELLLDTDLNEEQMKALSVMYDELNRMSSLNRSLVLLMSLEDHETSSERVLFSTALKETIAQYEDIIEMSGRMLEVSIKDNVYITINPMLLQIVLSNLISNASRHNIENGSIHITLTDNFFEIKNTGVPNELTNETIFNRFKKGTSDSGSLGIGLALVKKIVDVYGYKITYKAENNFHIFILDIKH</sequence>
<evidence type="ECO:0000256" key="13">
    <source>
        <dbReference type="ARBA" id="ARBA00023136"/>
    </source>
</evidence>
<evidence type="ECO:0000256" key="1">
    <source>
        <dbReference type="ARBA" id="ARBA00000085"/>
    </source>
</evidence>
<protein>
    <recommendedName>
        <fullName evidence="3">histidine kinase</fullName>
        <ecNumber evidence="3">2.7.13.3</ecNumber>
    </recommendedName>
</protein>
<evidence type="ECO:0000256" key="3">
    <source>
        <dbReference type="ARBA" id="ARBA00012438"/>
    </source>
</evidence>
<keyword evidence="8" id="KW-0547">Nucleotide-binding</keyword>
<evidence type="ECO:0000256" key="9">
    <source>
        <dbReference type="ARBA" id="ARBA00022777"/>
    </source>
</evidence>
<dbReference type="PANTHER" id="PTHR45528">
    <property type="entry name" value="SENSOR HISTIDINE KINASE CPXA"/>
    <property type="match status" value="1"/>
</dbReference>
<evidence type="ECO:0000256" key="4">
    <source>
        <dbReference type="ARBA" id="ARBA00022475"/>
    </source>
</evidence>
<dbReference type="GO" id="GO:0000155">
    <property type="term" value="F:phosphorelay sensor kinase activity"/>
    <property type="evidence" value="ECO:0007669"/>
    <property type="project" value="InterPro"/>
</dbReference>
<dbReference type="CDD" id="cd00082">
    <property type="entry name" value="HisKA"/>
    <property type="match status" value="1"/>
</dbReference>
<dbReference type="InterPro" id="IPR005467">
    <property type="entry name" value="His_kinase_dom"/>
</dbReference>
<comment type="subcellular location">
    <subcellularLocation>
        <location evidence="2">Cell membrane</location>
        <topology evidence="2">Multi-pass membrane protein</topology>
    </subcellularLocation>
</comment>
<dbReference type="PANTHER" id="PTHR45528:SF1">
    <property type="entry name" value="SENSOR HISTIDINE KINASE CPXA"/>
    <property type="match status" value="1"/>
</dbReference>
<proteinExistence type="predicted"/>
<evidence type="ECO:0000256" key="5">
    <source>
        <dbReference type="ARBA" id="ARBA00022553"/>
    </source>
</evidence>
<dbReference type="InterPro" id="IPR003594">
    <property type="entry name" value="HATPase_dom"/>
</dbReference>
<dbReference type="EMBL" id="FNXE01000026">
    <property type="protein sequence ID" value="SEH87726.1"/>
    <property type="molecule type" value="Genomic_DNA"/>
</dbReference>
<dbReference type="InterPro" id="IPR050398">
    <property type="entry name" value="HssS/ArlS-like"/>
</dbReference>
<keyword evidence="4" id="KW-1003">Cell membrane</keyword>
<keyword evidence="9 16" id="KW-0418">Kinase</keyword>
<accession>A0A1H6LN33</accession>
<keyword evidence="6" id="KW-0808">Transferase</keyword>
<dbReference type="SMART" id="SM00387">
    <property type="entry name" value="HATPase_c"/>
    <property type="match status" value="1"/>
</dbReference>
<evidence type="ECO:0000256" key="7">
    <source>
        <dbReference type="ARBA" id="ARBA00022692"/>
    </source>
</evidence>
<keyword evidence="5" id="KW-0597">Phosphoprotein</keyword>
<dbReference type="RefSeq" id="WP_177165066.1">
    <property type="nucleotide sequence ID" value="NZ_FNXE01000026.1"/>
</dbReference>
<keyword evidence="12" id="KW-0902">Two-component regulatory system</keyword>
<evidence type="ECO:0000256" key="6">
    <source>
        <dbReference type="ARBA" id="ARBA00022679"/>
    </source>
</evidence>
<dbReference type="STRING" id="1159016.SAMN02927937_01896"/>
<dbReference type="GO" id="GO:0005886">
    <property type="term" value="C:plasma membrane"/>
    <property type="evidence" value="ECO:0007669"/>
    <property type="project" value="UniProtKB-SubCell"/>
</dbReference>
<dbReference type="Gene3D" id="1.10.287.130">
    <property type="match status" value="1"/>
</dbReference>